<dbReference type="PANTHER" id="PTHR43649:SF33">
    <property type="entry name" value="POLYGALACTURONAN_RHAMNOGALACTURONAN-BINDING PROTEIN YTCQ"/>
    <property type="match status" value="1"/>
</dbReference>
<evidence type="ECO:0000256" key="3">
    <source>
        <dbReference type="ARBA" id="ARBA00023136"/>
    </source>
</evidence>
<dbReference type="Pfam" id="PF01547">
    <property type="entry name" value="SBP_bac_1"/>
    <property type="match status" value="1"/>
</dbReference>
<keyword evidence="4" id="KW-0564">Palmitate</keyword>
<keyword evidence="5" id="KW-0449">Lipoprotein</keyword>
<keyword evidence="8" id="KW-1185">Reference proteome</keyword>
<dbReference type="InterPro" id="IPR050490">
    <property type="entry name" value="Bact_solute-bd_prot1"/>
</dbReference>
<comment type="caution">
    <text evidence="7">The sequence shown here is derived from an EMBL/GenBank/DDBJ whole genome shotgun (WGS) entry which is preliminary data.</text>
</comment>
<reference evidence="7 8" key="1">
    <citation type="submission" date="2020-07" db="EMBL/GenBank/DDBJ databases">
        <title>Sequencing the genomes of 1000 actinobacteria strains.</title>
        <authorList>
            <person name="Klenk H.-P."/>
        </authorList>
    </citation>
    <scope>NUCLEOTIDE SEQUENCE [LARGE SCALE GENOMIC DNA]</scope>
    <source>
        <strain evidence="7 8">DSM 15475</strain>
    </source>
</reference>
<proteinExistence type="predicted"/>
<sequence>MPEMRRWRTSAAVLGVTSLLLAGCGSGTASEQAEIDEEAQGVGAMGDYSVGETFIAEEPITVSLLYRDHPNYPLQDDWMILELLEEEHGVTLDPVVAPLSDFEDRRSVLIGSGEIPDYVPVMWPGDEIPYISGGALLPVSDYLEYMPNFTDKLERWDLQEEFDNLRQDDGRAYILPGMREDPFHNWSVAIRDDIWQDMGFGDPETWDEFQGQLEQIRAEHPEMVPWSDRWEMNATLNLAGPNFDTTGGWGLGNGLYYDAEADELVFTGATDEYRQMLEYFAGLTQDGLLDSESLTQDDDSAVQKFASGQSAAIASNEEELETLRTAFEEIGEDDAEVRMIRVPAGPAGDNVASGGRFDVGMVIGAHTAEREDFIAMLQFLDWLYYSDEGLVFATWGVEGETYEIDDDGERQLAEDVDIKGFNSGAEEHLSIDHGFYNGVFTHNFGSDTEIFLSLMSDEIVELQDQMADKEELPLQPNIPFDELELEQAALWQNSLTDQVNQATAQFILGQRDLDDWDTYVAELEARNMTEYVELANEAYQRGQEMLDELDEAEGQAEGE</sequence>
<dbReference type="AlphaFoldDB" id="A0A7Z0GJ67"/>
<dbReference type="Proteomes" id="UP000535437">
    <property type="component" value="Unassembled WGS sequence"/>
</dbReference>
<evidence type="ECO:0000256" key="2">
    <source>
        <dbReference type="ARBA" id="ARBA00022729"/>
    </source>
</evidence>
<dbReference type="PROSITE" id="PS51257">
    <property type="entry name" value="PROKAR_LIPOPROTEIN"/>
    <property type="match status" value="1"/>
</dbReference>
<keyword evidence="1" id="KW-1003">Cell membrane</keyword>
<keyword evidence="2 6" id="KW-0732">Signal</keyword>
<dbReference type="CDD" id="cd13583">
    <property type="entry name" value="PBP2_AlgQ_like_4"/>
    <property type="match status" value="1"/>
</dbReference>
<evidence type="ECO:0000256" key="5">
    <source>
        <dbReference type="ARBA" id="ARBA00023288"/>
    </source>
</evidence>
<evidence type="ECO:0000256" key="6">
    <source>
        <dbReference type="SAM" id="SignalP"/>
    </source>
</evidence>
<dbReference type="PANTHER" id="PTHR43649">
    <property type="entry name" value="ARABINOSE-BINDING PROTEIN-RELATED"/>
    <property type="match status" value="1"/>
</dbReference>
<protein>
    <submittedName>
        <fullName evidence="7">Putative aldouronate transport system substrate-binding protein</fullName>
    </submittedName>
</protein>
<feature type="chain" id="PRO_5031337610" evidence="6">
    <location>
        <begin position="30"/>
        <end position="559"/>
    </location>
</feature>
<evidence type="ECO:0000256" key="4">
    <source>
        <dbReference type="ARBA" id="ARBA00023139"/>
    </source>
</evidence>
<organism evidence="7 8">
    <name type="scientific">Nesterenkonia xinjiangensis</name>
    <dbReference type="NCBI Taxonomy" id="225327"/>
    <lineage>
        <taxon>Bacteria</taxon>
        <taxon>Bacillati</taxon>
        <taxon>Actinomycetota</taxon>
        <taxon>Actinomycetes</taxon>
        <taxon>Micrococcales</taxon>
        <taxon>Micrococcaceae</taxon>
        <taxon>Nesterenkonia</taxon>
    </lineage>
</organism>
<dbReference type="Gene3D" id="3.40.190.10">
    <property type="entry name" value="Periplasmic binding protein-like II"/>
    <property type="match status" value="2"/>
</dbReference>
<dbReference type="EMBL" id="JACCFY010000001">
    <property type="protein sequence ID" value="NYJ76965.1"/>
    <property type="molecule type" value="Genomic_DNA"/>
</dbReference>
<dbReference type="RefSeq" id="WP_179540509.1">
    <property type="nucleotide sequence ID" value="NZ_BAAALL010000009.1"/>
</dbReference>
<evidence type="ECO:0000256" key="1">
    <source>
        <dbReference type="ARBA" id="ARBA00022475"/>
    </source>
</evidence>
<feature type="signal peptide" evidence="6">
    <location>
        <begin position="1"/>
        <end position="29"/>
    </location>
</feature>
<evidence type="ECO:0000313" key="7">
    <source>
        <dbReference type="EMBL" id="NYJ76965.1"/>
    </source>
</evidence>
<dbReference type="InterPro" id="IPR006059">
    <property type="entry name" value="SBP"/>
</dbReference>
<keyword evidence="3" id="KW-0472">Membrane</keyword>
<accession>A0A7Z0GJ67</accession>
<gene>
    <name evidence="7" type="ORF">HNR09_000376</name>
</gene>
<name>A0A7Z0GJ67_9MICC</name>
<dbReference type="SUPFAM" id="SSF53850">
    <property type="entry name" value="Periplasmic binding protein-like II"/>
    <property type="match status" value="1"/>
</dbReference>
<evidence type="ECO:0000313" key="8">
    <source>
        <dbReference type="Proteomes" id="UP000535437"/>
    </source>
</evidence>